<gene>
    <name evidence="3" type="primary">AUGUSTUS-3.0.2_33544</name>
    <name evidence="3" type="ORF">TcasGA2_TC033544</name>
</gene>
<evidence type="ECO:0000313" key="3">
    <source>
        <dbReference type="EMBL" id="KYB26788.1"/>
    </source>
</evidence>
<name>A0A139WFL2_TRICA</name>
<reference evidence="3 4" key="1">
    <citation type="journal article" date="2008" name="Nature">
        <title>The genome of the model beetle and pest Tribolium castaneum.</title>
        <authorList>
            <consortium name="Tribolium Genome Sequencing Consortium"/>
            <person name="Richards S."/>
            <person name="Gibbs R.A."/>
            <person name="Weinstock G.M."/>
            <person name="Brown S.J."/>
            <person name="Denell R."/>
            <person name="Beeman R.W."/>
            <person name="Gibbs R."/>
            <person name="Beeman R.W."/>
            <person name="Brown S.J."/>
            <person name="Bucher G."/>
            <person name="Friedrich M."/>
            <person name="Grimmelikhuijzen C.J."/>
            <person name="Klingler M."/>
            <person name="Lorenzen M."/>
            <person name="Richards S."/>
            <person name="Roth S."/>
            <person name="Schroder R."/>
            <person name="Tautz D."/>
            <person name="Zdobnov E.M."/>
            <person name="Muzny D."/>
            <person name="Gibbs R.A."/>
            <person name="Weinstock G.M."/>
            <person name="Attaway T."/>
            <person name="Bell S."/>
            <person name="Buhay C.J."/>
            <person name="Chandrabose M.N."/>
            <person name="Chavez D."/>
            <person name="Clerk-Blankenburg K.P."/>
            <person name="Cree A."/>
            <person name="Dao M."/>
            <person name="Davis C."/>
            <person name="Chacko J."/>
            <person name="Dinh H."/>
            <person name="Dugan-Rocha S."/>
            <person name="Fowler G."/>
            <person name="Garner T.T."/>
            <person name="Garnes J."/>
            <person name="Gnirke A."/>
            <person name="Hawes A."/>
            <person name="Hernandez J."/>
            <person name="Hines S."/>
            <person name="Holder M."/>
            <person name="Hume J."/>
            <person name="Jhangiani S.N."/>
            <person name="Joshi V."/>
            <person name="Khan Z.M."/>
            <person name="Jackson L."/>
            <person name="Kovar C."/>
            <person name="Kowis A."/>
            <person name="Lee S."/>
            <person name="Lewis L.R."/>
            <person name="Margolis J."/>
            <person name="Morgan M."/>
            <person name="Nazareth L.V."/>
            <person name="Nguyen N."/>
            <person name="Okwuonu G."/>
            <person name="Parker D."/>
            <person name="Richards S."/>
            <person name="Ruiz S.J."/>
            <person name="Santibanez J."/>
            <person name="Savard J."/>
            <person name="Scherer S.E."/>
            <person name="Schneider B."/>
            <person name="Sodergren E."/>
            <person name="Tautz D."/>
            <person name="Vattahil S."/>
            <person name="Villasana D."/>
            <person name="White C.S."/>
            <person name="Wright R."/>
            <person name="Park Y."/>
            <person name="Beeman R.W."/>
            <person name="Lord J."/>
            <person name="Oppert B."/>
            <person name="Lorenzen M."/>
            <person name="Brown S."/>
            <person name="Wang L."/>
            <person name="Savard J."/>
            <person name="Tautz D."/>
            <person name="Richards S."/>
            <person name="Weinstock G."/>
            <person name="Gibbs R.A."/>
            <person name="Liu Y."/>
            <person name="Worley K."/>
            <person name="Weinstock G."/>
            <person name="Elsik C.G."/>
            <person name="Reese J.T."/>
            <person name="Elhaik E."/>
            <person name="Landan G."/>
            <person name="Graur D."/>
            <person name="Arensburger P."/>
            <person name="Atkinson P."/>
            <person name="Beeman R.W."/>
            <person name="Beidler J."/>
            <person name="Brown S.J."/>
            <person name="Demuth J.P."/>
            <person name="Drury D.W."/>
            <person name="Du Y.Z."/>
            <person name="Fujiwara H."/>
            <person name="Lorenzen M."/>
            <person name="Maselli V."/>
            <person name="Osanai M."/>
            <person name="Park Y."/>
            <person name="Robertson H.M."/>
            <person name="Tu Z."/>
            <person name="Wang J.J."/>
            <person name="Wang S."/>
            <person name="Richards S."/>
            <person name="Song H."/>
            <person name="Zhang L."/>
            <person name="Sodergren E."/>
            <person name="Werner D."/>
            <person name="Stanke M."/>
            <person name="Morgenstern B."/>
            <person name="Solovyev V."/>
            <person name="Kosarev P."/>
            <person name="Brown G."/>
            <person name="Chen H.C."/>
            <person name="Ermolaeva O."/>
            <person name="Hlavina W."/>
            <person name="Kapustin Y."/>
            <person name="Kiryutin B."/>
            <person name="Kitts P."/>
            <person name="Maglott D."/>
            <person name="Pruitt K."/>
            <person name="Sapojnikov V."/>
            <person name="Souvorov A."/>
            <person name="Mackey A.J."/>
            <person name="Waterhouse R.M."/>
            <person name="Wyder S."/>
            <person name="Zdobnov E.M."/>
            <person name="Zdobnov E.M."/>
            <person name="Wyder S."/>
            <person name="Kriventseva E.V."/>
            <person name="Kadowaki T."/>
            <person name="Bork P."/>
            <person name="Aranda M."/>
            <person name="Bao R."/>
            <person name="Beermann A."/>
            <person name="Berns N."/>
            <person name="Bolognesi R."/>
            <person name="Bonneton F."/>
            <person name="Bopp D."/>
            <person name="Brown S.J."/>
            <person name="Bucher G."/>
            <person name="Butts T."/>
            <person name="Chaumot A."/>
            <person name="Denell R.E."/>
            <person name="Ferrier D.E."/>
            <person name="Friedrich M."/>
            <person name="Gordon C.M."/>
            <person name="Jindra M."/>
            <person name="Klingler M."/>
            <person name="Lan Q."/>
            <person name="Lattorff H.M."/>
            <person name="Laudet V."/>
            <person name="von Levetsow C."/>
            <person name="Liu Z."/>
            <person name="Lutz R."/>
            <person name="Lynch J.A."/>
            <person name="da Fonseca R.N."/>
            <person name="Posnien N."/>
            <person name="Reuter R."/>
            <person name="Roth S."/>
            <person name="Savard J."/>
            <person name="Schinko J.B."/>
            <person name="Schmitt C."/>
            <person name="Schoppmeier M."/>
            <person name="Schroder R."/>
            <person name="Shippy T.D."/>
            <person name="Simonnet F."/>
            <person name="Marques-Souza H."/>
            <person name="Tautz D."/>
            <person name="Tomoyasu Y."/>
            <person name="Trauner J."/>
            <person name="Van der Zee M."/>
            <person name="Vervoort M."/>
            <person name="Wittkopp N."/>
            <person name="Wimmer E.A."/>
            <person name="Yang X."/>
            <person name="Jones A.K."/>
            <person name="Sattelle D.B."/>
            <person name="Ebert P.R."/>
            <person name="Nelson D."/>
            <person name="Scott J.G."/>
            <person name="Beeman R.W."/>
            <person name="Muthukrishnan S."/>
            <person name="Kramer K.J."/>
            <person name="Arakane Y."/>
            <person name="Beeman R.W."/>
            <person name="Zhu Q."/>
            <person name="Hogenkamp D."/>
            <person name="Dixit R."/>
            <person name="Oppert B."/>
            <person name="Jiang H."/>
            <person name="Zou Z."/>
            <person name="Marshall J."/>
            <person name="Elpidina E."/>
            <person name="Vinokurov K."/>
            <person name="Oppert C."/>
            <person name="Zou Z."/>
            <person name="Evans J."/>
            <person name="Lu Z."/>
            <person name="Zhao P."/>
            <person name="Sumathipala N."/>
            <person name="Altincicek B."/>
            <person name="Vilcinskas A."/>
            <person name="Williams M."/>
            <person name="Hultmark D."/>
            <person name="Hetru C."/>
            <person name="Jiang H."/>
            <person name="Grimmelikhuijzen C.J."/>
            <person name="Hauser F."/>
            <person name="Cazzamali G."/>
            <person name="Williamson M."/>
            <person name="Park Y."/>
            <person name="Li B."/>
            <person name="Tanaka Y."/>
            <person name="Predel R."/>
            <person name="Neupert S."/>
            <person name="Schachtner J."/>
            <person name="Verleyen P."/>
            <person name="Raible F."/>
            <person name="Bork P."/>
            <person name="Friedrich M."/>
            <person name="Walden K.K."/>
            <person name="Robertson H.M."/>
            <person name="Angeli S."/>
            <person name="Foret S."/>
            <person name="Bucher G."/>
            <person name="Schuetz S."/>
            <person name="Maleszka R."/>
            <person name="Wimmer E.A."/>
            <person name="Beeman R.W."/>
            <person name="Lorenzen M."/>
            <person name="Tomoyasu Y."/>
            <person name="Miller S.C."/>
            <person name="Grossmann D."/>
            <person name="Bucher G."/>
        </authorList>
    </citation>
    <scope>NUCLEOTIDE SEQUENCE [LARGE SCALE GENOMIC DNA]</scope>
    <source>
        <strain evidence="3 4">Georgia GA2</strain>
    </source>
</reference>
<dbReference type="InParanoid" id="A0A139WFL2"/>
<keyword evidence="4" id="KW-1185">Reference proteome</keyword>
<keyword evidence="2" id="KW-0732">Signal</keyword>
<dbReference type="Proteomes" id="UP000007266">
    <property type="component" value="Linkage group 7"/>
</dbReference>
<protein>
    <submittedName>
        <fullName evidence="3">Uncharacterized protein</fullName>
    </submittedName>
</protein>
<organism evidence="3 4">
    <name type="scientific">Tribolium castaneum</name>
    <name type="common">Red flour beetle</name>
    <dbReference type="NCBI Taxonomy" id="7070"/>
    <lineage>
        <taxon>Eukaryota</taxon>
        <taxon>Metazoa</taxon>
        <taxon>Ecdysozoa</taxon>
        <taxon>Arthropoda</taxon>
        <taxon>Hexapoda</taxon>
        <taxon>Insecta</taxon>
        <taxon>Pterygota</taxon>
        <taxon>Neoptera</taxon>
        <taxon>Endopterygota</taxon>
        <taxon>Coleoptera</taxon>
        <taxon>Polyphaga</taxon>
        <taxon>Cucujiformia</taxon>
        <taxon>Tenebrionidae</taxon>
        <taxon>Tenebrionidae incertae sedis</taxon>
        <taxon>Tribolium</taxon>
    </lineage>
</organism>
<proteinExistence type="predicted"/>
<reference evidence="3 4" key="2">
    <citation type="journal article" date="2010" name="Nucleic Acids Res.">
        <title>BeetleBase in 2010: revisions to provide comprehensive genomic information for Tribolium castaneum.</title>
        <authorList>
            <person name="Kim H.S."/>
            <person name="Murphy T."/>
            <person name="Xia J."/>
            <person name="Caragea D."/>
            <person name="Park Y."/>
            <person name="Beeman R.W."/>
            <person name="Lorenzen M.D."/>
            <person name="Butcher S."/>
            <person name="Manak J.R."/>
            <person name="Brown S.J."/>
        </authorList>
    </citation>
    <scope>GENOME REANNOTATION</scope>
    <source>
        <strain evidence="3 4">Georgia GA2</strain>
    </source>
</reference>
<feature type="signal peptide" evidence="2">
    <location>
        <begin position="1"/>
        <end position="20"/>
    </location>
</feature>
<feature type="region of interest" description="Disordered" evidence="1">
    <location>
        <begin position="22"/>
        <end position="68"/>
    </location>
</feature>
<feature type="compositionally biased region" description="Low complexity" evidence="1">
    <location>
        <begin position="37"/>
        <end position="53"/>
    </location>
</feature>
<sequence>MKSKLMIVFLFIVGVALVVSSPTGEEPKSDSSSALPGSVNNNGNVGVNAGASGQPVRYGQQDQAKTKV</sequence>
<evidence type="ECO:0000313" key="4">
    <source>
        <dbReference type="Proteomes" id="UP000007266"/>
    </source>
</evidence>
<dbReference type="AlphaFoldDB" id="A0A139WFL2"/>
<feature type="chain" id="PRO_5007299823" evidence="2">
    <location>
        <begin position="21"/>
        <end position="68"/>
    </location>
</feature>
<accession>A0A139WFL2</accession>
<evidence type="ECO:0000256" key="1">
    <source>
        <dbReference type="SAM" id="MobiDB-lite"/>
    </source>
</evidence>
<evidence type="ECO:0000256" key="2">
    <source>
        <dbReference type="SAM" id="SignalP"/>
    </source>
</evidence>
<dbReference type="EMBL" id="KQ971351">
    <property type="protein sequence ID" value="KYB26788.1"/>
    <property type="molecule type" value="Genomic_DNA"/>
</dbReference>